<evidence type="ECO:0000313" key="7">
    <source>
        <dbReference type="EMBL" id="GAH45714.1"/>
    </source>
</evidence>
<sequence length="358" mass="37193">QHDRNAGLITALAQQPVALNLILFVVAAIGVWCAGVRLAHYADAIADRKKIGHAFMGLVFVAAVTSLPEMVTTLYGAFAGQAELVLGNLFGGITMQTAILAVADISFAGMALTAYPRGPASALEATLLIGLLALLLGLHAVGEFMLPIGVGLGTLLLGVAYVAIVMTLREYDKNETWLPVGACEPVEPQITEMPPEKALDKVSFPGLVRCFILLGLAILICALGLTVSAAAIAEQTGISSSFIGVTLLAAATSLPEVSTTIAAVRIGAYSMAISNIFGSNLLMVALILPADLVYIGNPILGAIDQATAFALVSGVLVTSIYLAGLLIRSPKTIFRIGRDSALVLVVYAVTLAAFYHFS</sequence>
<feature type="transmembrane region" description="Helical" evidence="5">
    <location>
        <begin position="339"/>
        <end position="357"/>
    </location>
</feature>
<feature type="transmembrane region" description="Helical" evidence="5">
    <location>
        <begin position="308"/>
        <end position="327"/>
    </location>
</feature>
<evidence type="ECO:0000256" key="2">
    <source>
        <dbReference type="ARBA" id="ARBA00022692"/>
    </source>
</evidence>
<feature type="transmembrane region" description="Helical" evidence="5">
    <location>
        <begin position="266"/>
        <end position="288"/>
    </location>
</feature>
<dbReference type="InterPro" id="IPR004481">
    <property type="entry name" value="K/Na/Ca-exchanger"/>
</dbReference>
<dbReference type="InterPro" id="IPR004837">
    <property type="entry name" value="NaCa_Exmemb"/>
</dbReference>
<feature type="transmembrane region" description="Helical" evidence="5">
    <location>
        <begin position="148"/>
        <end position="168"/>
    </location>
</feature>
<proteinExistence type="predicted"/>
<dbReference type="PANTHER" id="PTHR10846:SF8">
    <property type="entry name" value="INNER MEMBRANE PROTEIN YRBG"/>
    <property type="match status" value="1"/>
</dbReference>
<feature type="transmembrane region" description="Helical" evidence="5">
    <location>
        <begin position="122"/>
        <end position="142"/>
    </location>
</feature>
<dbReference type="PANTHER" id="PTHR10846">
    <property type="entry name" value="SODIUM/POTASSIUM/CALCIUM EXCHANGER"/>
    <property type="match status" value="1"/>
</dbReference>
<feature type="transmembrane region" description="Helical" evidence="5">
    <location>
        <begin position="238"/>
        <end position="254"/>
    </location>
</feature>
<feature type="transmembrane region" description="Helical" evidence="5">
    <location>
        <begin position="90"/>
        <end position="115"/>
    </location>
</feature>
<keyword evidence="2 5" id="KW-0812">Transmembrane</keyword>
<dbReference type="GO" id="GO:0005262">
    <property type="term" value="F:calcium channel activity"/>
    <property type="evidence" value="ECO:0007669"/>
    <property type="project" value="TreeGrafter"/>
</dbReference>
<reference evidence="7" key="1">
    <citation type="journal article" date="2014" name="Front. Microbiol.">
        <title>High frequency of phylogenetically diverse reductive dehalogenase-homologous genes in deep subseafloor sedimentary metagenomes.</title>
        <authorList>
            <person name="Kawai M."/>
            <person name="Futagami T."/>
            <person name="Toyoda A."/>
            <person name="Takaki Y."/>
            <person name="Nishi S."/>
            <person name="Hori S."/>
            <person name="Arai W."/>
            <person name="Tsubouchi T."/>
            <person name="Morono Y."/>
            <person name="Uchiyama I."/>
            <person name="Ito T."/>
            <person name="Fujiyama A."/>
            <person name="Inagaki F."/>
            <person name="Takami H."/>
        </authorList>
    </citation>
    <scope>NUCLEOTIDE SEQUENCE</scope>
    <source>
        <strain evidence="7">Expedition CK06-06</strain>
    </source>
</reference>
<gene>
    <name evidence="7" type="ORF">S03H2_12111</name>
</gene>
<dbReference type="InterPro" id="IPR044880">
    <property type="entry name" value="NCX_ion-bd_dom_sf"/>
</dbReference>
<accession>X1GVR3</accession>
<dbReference type="Pfam" id="PF01699">
    <property type="entry name" value="Na_Ca_ex"/>
    <property type="match status" value="2"/>
</dbReference>
<comment type="caution">
    <text evidence="7">The sequence shown here is derived from an EMBL/GenBank/DDBJ whole genome shotgun (WGS) entry which is preliminary data.</text>
</comment>
<dbReference type="GO" id="GO:0006874">
    <property type="term" value="P:intracellular calcium ion homeostasis"/>
    <property type="evidence" value="ECO:0007669"/>
    <property type="project" value="TreeGrafter"/>
</dbReference>
<dbReference type="GO" id="GO:0005886">
    <property type="term" value="C:plasma membrane"/>
    <property type="evidence" value="ECO:0007669"/>
    <property type="project" value="TreeGrafter"/>
</dbReference>
<evidence type="ECO:0000259" key="6">
    <source>
        <dbReference type="Pfam" id="PF01699"/>
    </source>
</evidence>
<name>X1GVR3_9ZZZZ</name>
<keyword evidence="4 5" id="KW-0472">Membrane</keyword>
<protein>
    <recommendedName>
        <fullName evidence="6">Sodium/calcium exchanger membrane region domain-containing protein</fullName>
    </recommendedName>
</protein>
<evidence type="ECO:0000256" key="3">
    <source>
        <dbReference type="ARBA" id="ARBA00022989"/>
    </source>
</evidence>
<feature type="transmembrane region" description="Helical" evidence="5">
    <location>
        <begin position="51"/>
        <end position="78"/>
    </location>
</feature>
<feature type="transmembrane region" description="Helical" evidence="5">
    <location>
        <begin position="211"/>
        <end position="232"/>
    </location>
</feature>
<dbReference type="EMBL" id="BARU01006169">
    <property type="protein sequence ID" value="GAH45714.1"/>
    <property type="molecule type" value="Genomic_DNA"/>
</dbReference>
<organism evidence="7">
    <name type="scientific">marine sediment metagenome</name>
    <dbReference type="NCBI Taxonomy" id="412755"/>
    <lineage>
        <taxon>unclassified sequences</taxon>
        <taxon>metagenomes</taxon>
        <taxon>ecological metagenomes</taxon>
    </lineage>
</organism>
<keyword evidence="3 5" id="KW-1133">Transmembrane helix</keyword>
<dbReference type="GO" id="GO:0008273">
    <property type="term" value="F:calcium, potassium:sodium antiporter activity"/>
    <property type="evidence" value="ECO:0007669"/>
    <property type="project" value="TreeGrafter"/>
</dbReference>
<feature type="domain" description="Sodium/calcium exchanger membrane region" evidence="6">
    <location>
        <begin position="210"/>
        <end position="354"/>
    </location>
</feature>
<evidence type="ECO:0000256" key="5">
    <source>
        <dbReference type="SAM" id="Phobius"/>
    </source>
</evidence>
<feature type="domain" description="Sodium/calcium exchanger membrane region" evidence="6">
    <location>
        <begin position="21"/>
        <end position="165"/>
    </location>
</feature>
<feature type="transmembrane region" description="Helical" evidence="5">
    <location>
        <begin position="17"/>
        <end position="39"/>
    </location>
</feature>
<comment type="subcellular location">
    <subcellularLocation>
        <location evidence="1">Membrane</location>
        <topology evidence="1">Multi-pass membrane protein</topology>
    </subcellularLocation>
</comment>
<evidence type="ECO:0000256" key="1">
    <source>
        <dbReference type="ARBA" id="ARBA00004141"/>
    </source>
</evidence>
<dbReference type="Gene3D" id="1.20.1420.30">
    <property type="entry name" value="NCX, central ion-binding region"/>
    <property type="match status" value="2"/>
</dbReference>
<feature type="non-terminal residue" evidence="7">
    <location>
        <position position="1"/>
    </location>
</feature>
<dbReference type="AlphaFoldDB" id="X1GVR3"/>
<evidence type="ECO:0000256" key="4">
    <source>
        <dbReference type="ARBA" id="ARBA00023136"/>
    </source>
</evidence>